<feature type="transmembrane region" description="Helical" evidence="16">
    <location>
        <begin position="1138"/>
        <end position="1160"/>
    </location>
</feature>
<dbReference type="PANTHER" id="PTHR45627:SF1">
    <property type="entry name" value="ADENYLATE CYCLASE TYPE 8"/>
    <property type="match status" value="1"/>
</dbReference>
<keyword evidence="13 14" id="KW-0456">Lyase</keyword>
<feature type="domain" description="Guanylate cyclase" evidence="17">
    <location>
        <begin position="1380"/>
        <end position="1473"/>
    </location>
</feature>
<feature type="domain" description="Guanylate cyclase" evidence="17">
    <location>
        <begin position="1864"/>
        <end position="1997"/>
    </location>
</feature>
<accession>A0A835L0W3</accession>
<sequence>MRCLKPRYYKGIYCPTIINTFKTRSIELSYQRYSRKQRQKSVIQVNVVDLALKMALVGIYTITDKHEAWPSVPQVTWTATFMCVNVLLCAISLWTNFANKHLHWAAAATWMLLLVQGLCKQGIGFHESQNQVWYMLFIVFVPYAMFPLSLCWCITIGMLSISAQFVQTLVHIRKRIETETAAAKCLGNDYNCGLRMIASNLLLYVAVNLAGLYAKSLMDWGQRKVFLETRKSMIAYEKTKKESDRQLKLFQSVIPDFMAENIISICAKGEIVDEKQLSQLVNVTPLHQDVSILFADIKGFTGFDKRTTASALKLLGDCYYCVSGVPERREDHAQCCVNMGLSMIRAIREVRETMKDTLEGELDMRIGIHSGKVLCGVLGLLKWQFDLWSRDVTLAQHMESGGLPGRIHISSATLECLNGAFEVEPGYGGTRDPYLKEHHPNTYFIKVPDPEPLQYTKITHRNSVMMLIQATKIWHKTYHLCQRLSCPTLIVVLAVMTVPLTLSFALVMLEEFTCVPMALYRLSVHFNKMRSFKIVHICCFITVMTITSTVKLYSCPSLYLPERQNINTTIDIFCDPADSTNTLKDPVECYRPEYVVFTWVLCLVALTSVLKLYFIIKTILAIVNVVMYCIILVRYYKYYQTRNALLPAQMLVLMIGFLIVVVIHARLLEVISRLDFLWKLQAKTDLDEVKYTQRSNENLLKYVLPDHAVKHFLSKDWQQNPDKLYSHVHPEVGVMFASIANFDEFYSDKNAIKCIRILNEIIFVFDKLKLQNRYKCVEKIKTVGAIYMAASGLQIDSKKGESQGHEHLYTLVDFALALKETVKSISYYEFRLRIGISCGPLVGAVIGATKPVYDIWGNTVNEASRMESTGEIDKIQVTKDTKEILSGYYVLESCGMKSIKGKGMMETWYVVKKTREKYEDEMNALNWDQKPTAPPRSLAALVYSILQSRRRINTHPLDASSMPKKTEGVRKIRAVTAPVNSNQISNLWRPRPRTAKTFSNELELEGGTCLRRQKHRPMNPRVSISSAAPTSSSANTLDGDAQSTIKTPVEEATRRSFIKQSSFDGTVGSARMRSITNAFLFKNRVHNIKNDKLKKHSSSCLDHATAEVYTAQQFQQNSRMMQWNCHTKRYSRTQRKKSLIVVNLVDLALKIGLVIIYAVTNDDGLPPSTEQIVWTMTFMFLNVFFCLLSLWRTLVYNHLHWAAAATWLLCKQARHWYPPDTKNQVWYMLLLGFVPYAMFPVSLSWCISLGTITFLSHLIATIMYIHEDHSPIGIIFSTHHKYACAIRLIAGNALLHVAVNFAGLYTKSFVEWEQRKIFLETCKSKTAYEKTRKESDRQWNLIQSVIPGFLAQKISTHLCEEPGEVQQILDIVTYNSLEVSLMFADIKGFTELSSKCSAQELVELLNDLFARFDKLASENHCLRIKLLGDCYFCVDLNMRIGIHSGMVLCGVLGQLKWQLDLWSRDVTIANRIESSGLPGRVHISSSTHKYLNGAFIVEPGDGGARDEYLKEFQPVTYFIDSTERPRSYVQKTARDSHGTEECVKIDQKQLSAVPIPPKISRRSNKHHQRPSGKATENEWKPEMPFENDEETIRRLIKACAKYMHAWSLRFTGEAMESSFRDLDGETFKSNVMCCMIQWLFVVAVQTLAHYNCRNLVIVLTVMTVPLALCFALVMMQEFPQFHRLLFTFSDKINNTRILRVMHICFIIFVMTLSSTVKLYICPPHPEKVPTNASSILMTNMTNTMAAVDIDSGDCHDSEYVVFTWMLCLVAVTSVLKLLVPAQILVLMFGFLTMVIIHARLMEVIARLDFLWKRQMKIDLNRMESVQRMNKQLLAHILPDHVVDHFLSKDWRPDNLYSQYHEEVGVLFASVVNFDMFCRDRRALECLRTLNNIILSFDQLLTKPQFCDIEKIKTISATYMAASGLDAKRRSGKGDHKHLHALVNYAFALKDALAGITVHSFELKAGINCGPLVGGVIGARKPVYDIWGNTVNEASRMESTGEAGKIQVTAHTRELLKTEYILTCRGDVQVKGKGIMETWWVTDPFCGIVMNSNKMISSSDDLYIRPPLPAPEREDIEEPGQAKSFDISMKKKRRMVIITKRYSKRDDPSRKNDRRRIKCLVEKEEPGPSVHPFAELLFSMQQTRMQINTHPIYTLERAGDEDPSSTPTRTTASTQSNANEASCFLTFNLVV</sequence>
<feature type="transmembrane region" description="Helical" evidence="16">
    <location>
        <begin position="619"/>
        <end position="636"/>
    </location>
</feature>
<keyword evidence="7" id="KW-0547">Nucleotide-binding</keyword>
<evidence type="ECO:0000256" key="8">
    <source>
        <dbReference type="ARBA" id="ARBA00022840"/>
    </source>
</evidence>
<evidence type="ECO:0000256" key="14">
    <source>
        <dbReference type="RuleBase" id="RU000405"/>
    </source>
</evidence>
<dbReference type="GO" id="GO:0007189">
    <property type="term" value="P:adenylate cyclase-activating G protein-coupled receptor signaling pathway"/>
    <property type="evidence" value="ECO:0007669"/>
    <property type="project" value="TreeGrafter"/>
</dbReference>
<keyword evidence="10 16" id="KW-1133">Transmembrane helix</keyword>
<dbReference type="CDD" id="cd07302">
    <property type="entry name" value="CHD"/>
    <property type="match status" value="4"/>
</dbReference>
<evidence type="ECO:0000256" key="11">
    <source>
        <dbReference type="ARBA" id="ARBA00022998"/>
    </source>
</evidence>
<evidence type="ECO:0000256" key="13">
    <source>
        <dbReference type="ARBA" id="ARBA00023239"/>
    </source>
</evidence>
<reference evidence="18" key="1">
    <citation type="submission" date="2020-08" db="EMBL/GenBank/DDBJ databases">
        <title>Spodoptera exigua strain:BAW_Kor-Di-RS1 Genome sequencing and assembly.</title>
        <authorList>
            <person name="Kim J."/>
            <person name="Nam H.Y."/>
            <person name="Kwon M."/>
            <person name="Choi J.H."/>
            <person name="Cho S.R."/>
            <person name="Kim G.-H."/>
        </authorList>
    </citation>
    <scope>NUCLEOTIDE SEQUENCE</scope>
    <source>
        <strain evidence="18">BAW_Kor-Di-RS1</strain>
        <tissue evidence="18">Whole-body</tissue>
    </source>
</reference>
<comment type="cofactor">
    <cofactor evidence="2">
        <name>Mg(2+)</name>
        <dbReference type="ChEBI" id="CHEBI:18420"/>
    </cofactor>
</comment>
<feature type="compositionally biased region" description="Low complexity" evidence="15">
    <location>
        <begin position="1023"/>
        <end position="1034"/>
    </location>
</feature>
<keyword evidence="11" id="KW-0115">cAMP biosynthesis</keyword>
<feature type="region of interest" description="Disordered" evidence="15">
    <location>
        <begin position="2155"/>
        <end position="2176"/>
    </location>
</feature>
<feature type="transmembrane region" description="Helical" evidence="16">
    <location>
        <begin position="194"/>
        <end position="214"/>
    </location>
</feature>
<dbReference type="EMBL" id="JACKWZ010000310">
    <property type="protein sequence ID" value="KAF9409548.1"/>
    <property type="molecule type" value="Genomic_DNA"/>
</dbReference>
<evidence type="ECO:0000313" key="19">
    <source>
        <dbReference type="Proteomes" id="UP000648187"/>
    </source>
</evidence>
<evidence type="ECO:0000256" key="5">
    <source>
        <dbReference type="ARBA" id="ARBA00022692"/>
    </source>
</evidence>
<dbReference type="InterPro" id="IPR018297">
    <property type="entry name" value="A/G_cyclase_CS"/>
</dbReference>
<evidence type="ECO:0000256" key="1">
    <source>
        <dbReference type="ARBA" id="ARBA00001593"/>
    </source>
</evidence>
<dbReference type="EC" id="4.6.1.1" evidence="4"/>
<feature type="compositionally biased region" description="Low complexity" evidence="15">
    <location>
        <begin position="2163"/>
        <end position="2175"/>
    </location>
</feature>
<evidence type="ECO:0000256" key="2">
    <source>
        <dbReference type="ARBA" id="ARBA00001946"/>
    </source>
</evidence>
<dbReference type="InterPro" id="IPR001054">
    <property type="entry name" value="A/G_cyclase"/>
</dbReference>
<keyword evidence="8" id="KW-0067">ATP-binding</keyword>
<evidence type="ECO:0000256" key="6">
    <source>
        <dbReference type="ARBA" id="ARBA00022723"/>
    </source>
</evidence>
<dbReference type="Pfam" id="PF00211">
    <property type="entry name" value="Guanylate_cyc"/>
    <property type="match status" value="5"/>
</dbReference>
<feature type="region of interest" description="Disordered" evidence="15">
    <location>
        <begin position="1555"/>
        <end position="1579"/>
    </location>
</feature>
<feature type="transmembrane region" description="Helical" evidence="16">
    <location>
        <begin position="42"/>
        <end position="63"/>
    </location>
</feature>
<evidence type="ECO:0000256" key="16">
    <source>
        <dbReference type="SAM" id="Phobius"/>
    </source>
</evidence>
<comment type="subcellular location">
    <subcellularLocation>
        <location evidence="3">Membrane</location>
        <topology evidence="3">Multi-pass membrane protein</topology>
    </subcellularLocation>
</comment>
<keyword evidence="9" id="KW-0460">Magnesium</keyword>
<feature type="transmembrane region" description="Helical" evidence="16">
    <location>
        <begin position="1654"/>
        <end position="1675"/>
    </location>
</feature>
<dbReference type="SUPFAM" id="SSF55073">
    <property type="entry name" value="Nucleotide cyclase"/>
    <property type="match status" value="4"/>
</dbReference>
<feature type="transmembrane region" description="Helical" evidence="16">
    <location>
        <begin position="489"/>
        <end position="513"/>
    </location>
</feature>
<dbReference type="GO" id="GO:0005886">
    <property type="term" value="C:plasma membrane"/>
    <property type="evidence" value="ECO:0007669"/>
    <property type="project" value="TreeGrafter"/>
</dbReference>
<comment type="catalytic activity">
    <reaction evidence="1">
        <text>ATP = 3',5'-cyclic AMP + diphosphate</text>
        <dbReference type="Rhea" id="RHEA:15389"/>
        <dbReference type="ChEBI" id="CHEBI:30616"/>
        <dbReference type="ChEBI" id="CHEBI:33019"/>
        <dbReference type="ChEBI" id="CHEBI:58165"/>
        <dbReference type="EC" id="4.6.1.1"/>
    </reaction>
</comment>
<feature type="transmembrane region" description="Helical" evidence="16">
    <location>
        <begin position="1696"/>
        <end position="1716"/>
    </location>
</feature>
<feature type="transmembrane region" description="Helical" evidence="16">
    <location>
        <begin position="648"/>
        <end position="668"/>
    </location>
</feature>
<dbReference type="GO" id="GO:0005524">
    <property type="term" value="F:ATP binding"/>
    <property type="evidence" value="ECO:0007669"/>
    <property type="project" value="UniProtKB-KW"/>
</dbReference>
<evidence type="ECO:0000313" key="18">
    <source>
        <dbReference type="EMBL" id="KAF9409548.1"/>
    </source>
</evidence>
<evidence type="ECO:0000256" key="15">
    <source>
        <dbReference type="SAM" id="MobiDB-lite"/>
    </source>
</evidence>
<evidence type="ECO:0000256" key="3">
    <source>
        <dbReference type="ARBA" id="ARBA00004141"/>
    </source>
</evidence>
<dbReference type="SMART" id="SM00044">
    <property type="entry name" value="CYCc"/>
    <property type="match status" value="4"/>
</dbReference>
<dbReference type="FunFam" id="3.30.70.1230:FF:000008">
    <property type="entry name" value="Adenylate cyclase type 9"/>
    <property type="match status" value="2"/>
</dbReference>
<comment type="caution">
    <text evidence="18">The sequence shown here is derived from an EMBL/GenBank/DDBJ whole genome shotgun (WGS) entry which is preliminary data.</text>
</comment>
<feature type="transmembrane region" description="Helical" evidence="16">
    <location>
        <begin position="594"/>
        <end position="614"/>
    </location>
</feature>
<feature type="region of interest" description="Disordered" evidence="15">
    <location>
        <begin position="1014"/>
        <end position="1048"/>
    </location>
</feature>
<keyword evidence="19" id="KW-1185">Reference proteome</keyword>
<evidence type="ECO:0000259" key="17">
    <source>
        <dbReference type="PROSITE" id="PS50125"/>
    </source>
</evidence>
<feature type="transmembrane region" description="Helical" evidence="16">
    <location>
        <begin position="1224"/>
        <end position="1241"/>
    </location>
</feature>
<dbReference type="PANTHER" id="PTHR45627">
    <property type="entry name" value="ADENYLATE CYCLASE TYPE 1"/>
    <property type="match status" value="1"/>
</dbReference>
<feature type="transmembrane region" description="Helical" evidence="16">
    <location>
        <begin position="135"/>
        <end position="166"/>
    </location>
</feature>
<keyword evidence="12 16" id="KW-0472">Membrane</keyword>
<feature type="transmembrane region" description="Helical" evidence="16">
    <location>
        <begin position="1785"/>
        <end position="1805"/>
    </location>
</feature>
<evidence type="ECO:0000256" key="7">
    <source>
        <dbReference type="ARBA" id="ARBA00022741"/>
    </source>
</evidence>
<feature type="transmembrane region" description="Helical" evidence="16">
    <location>
        <begin position="102"/>
        <end position="123"/>
    </location>
</feature>
<dbReference type="Gene3D" id="3.30.70.1230">
    <property type="entry name" value="Nucleotide cyclase"/>
    <property type="match status" value="5"/>
</dbReference>
<protein>
    <recommendedName>
        <fullName evidence="4">adenylate cyclase</fullName>
        <ecNumber evidence="4">4.6.1.1</ecNumber>
    </recommendedName>
</protein>
<feature type="transmembrane region" description="Helical" evidence="16">
    <location>
        <begin position="75"/>
        <end position="95"/>
    </location>
</feature>
<evidence type="ECO:0000256" key="12">
    <source>
        <dbReference type="ARBA" id="ARBA00023136"/>
    </source>
</evidence>
<feature type="domain" description="Guanylate cyclase" evidence="17">
    <location>
        <begin position="733"/>
        <end position="867"/>
    </location>
</feature>
<dbReference type="PROSITE" id="PS50125">
    <property type="entry name" value="GUANYLATE_CYCLASE_2"/>
    <property type="match status" value="4"/>
</dbReference>
<evidence type="ECO:0000256" key="9">
    <source>
        <dbReference type="ARBA" id="ARBA00022842"/>
    </source>
</evidence>
<dbReference type="InterPro" id="IPR029787">
    <property type="entry name" value="Nucleotide_cyclase"/>
</dbReference>
<dbReference type="InterPro" id="IPR032628">
    <property type="entry name" value="AC_N"/>
</dbReference>
<feature type="transmembrane region" description="Helical" evidence="16">
    <location>
        <begin position="534"/>
        <end position="553"/>
    </location>
</feature>
<dbReference type="GO" id="GO:0046872">
    <property type="term" value="F:metal ion binding"/>
    <property type="evidence" value="ECO:0007669"/>
    <property type="project" value="UniProtKB-KW"/>
</dbReference>
<organism evidence="18 19">
    <name type="scientific">Spodoptera exigua</name>
    <name type="common">Beet armyworm</name>
    <name type="synonym">Noctua fulgens</name>
    <dbReference type="NCBI Taxonomy" id="7107"/>
    <lineage>
        <taxon>Eukaryota</taxon>
        <taxon>Metazoa</taxon>
        <taxon>Ecdysozoa</taxon>
        <taxon>Arthropoda</taxon>
        <taxon>Hexapoda</taxon>
        <taxon>Insecta</taxon>
        <taxon>Pterygota</taxon>
        <taxon>Neoptera</taxon>
        <taxon>Endopterygota</taxon>
        <taxon>Lepidoptera</taxon>
        <taxon>Glossata</taxon>
        <taxon>Ditrysia</taxon>
        <taxon>Noctuoidea</taxon>
        <taxon>Noctuidae</taxon>
        <taxon>Amphipyrinae</taxon>
        <taxon>Spodoptera</taxon>
    </lineage>
</organism>
<dbReference type="Proteomes" id="UP000648187">
    <property type="component" value="Unassembled WGS sequence"/>
</dbReference>
<dbReference type="GO" id="GO:0035556">
    <property type="term" value="P:intracellular signal transduction"/>
    <property type="evidence" value="ECO:0007669"/>
    <property type="project" value="InterPro"/>
</dbReference>
<comment type="similarity">
    <text evidence="14">Belongs to the adenylyl cyclase class-4/guanylyl cyclase family.</text>
</comment>
<dbReference type="GO" id="GO:0004016">
    <property type="term" value="F:adenylate cyclase activity"/>
    <property type="evidence" value="ECO:0007669"/>
    <property type="project" value="UniProtKB-EC"/>
</dbReference>
<dbReference type="GO" id="GO:0006171">
    <property type="term" value="P:cAMP biosynthetic process"/>
    <property type="evidence" value="ECO:0007669"/>
    <property type="project" value="UniProtKB-KW"/>
</dbReference>
<dbReference type="Pfam" id="PF16214">
    <property type="entry name" value="AC_N"/>
    <property type="match status" value="1"/>
</dbReference>
<dbReference type="PROSITE" id="PS00452">
    <property type="entry name" value="GUANYLATE_CYCLASE_1"/>
    <property type="match status" value="1"/>
</dbReference>
<proteinExistence type="inferred from homology"/>
<evidence type="ECO:0000256" key="10">
    <source>
        <dbReference type="ARBA" id="ARBA00022989"/>
    </source>
</evidence>
<gene>
    <name evidence="18" type="ORF">HW555_011113</name>
</gene>
<feature type="compositionally biased region" description="Basic residues" evidence="15">
    <location>
        <begin position="1559"/>
        <end position="1570"/>
    </location>
</feature>
<feature type="domain" description="Guanylate cyclase" evidence="17">
    <location>
        <begin position="270"/>
        <end position="399"/>
    </location>
</feature>
<evidence type="ECO:0000256" key="4">
    <source>
        <dbReference type="ARBA" id="ARBA00012201"/>
    </source>
</evidence>
<keyword evidence="6" id="KW-0479">Metal-binding</keyword>
<keyword evidence="5 16" id="KW-0812">Transmembrane</keyword>
<feature type="transmembrane region" description="Helical" evidence="16">
    <location>
        <begin position="1172"/>
        <end position="1191"/>
    </location>
</feature>
<name>A0A835L0W3_SPOEX</name>